<reference evidence="2 3" key="1">
    <citation type="submission" date="2016-10" db="EMBL/GenBank/DDBJ databases">
        <authorList>
            <person name="de Groot N.N."/>
        </authorList>
    </citation>
    <scope>NUCLEOTIDE SEQUENCE [LARGE SCALE GENOMIC DNA]</scope>
    <source>
        <strain evidence="2 3">CGMCC 1.6114</strain>
    </source>
</reference>
<feature type="transmembrane region" description="Helical" evidence="1">
    <location>
        <begin position="357"/>
        <end position="378"/>
    </location>
</feature>
<dbReference type="Pfam" id="PF18943">
    <property type="entry name" value="DUF5690"/>
    <property type="match status" value="1"/>
</dbReference>
<gene>
    <name evidence="2" type="ORF">SAMN04487906_0258</name>
</gene>
<feature type="transmembrane region" description="Helical" evidence="1">
    <location>
        <begin position="139"/>
        <end position="160"/>
    </location>
</feature>
<feature type="transmembrane region" description="Helical" evidence="1">
    <location>
        <begin position="323"/>
        <end position="345"/>
    </location>
</feature>
<keyword evidence="1" id="KW-0812">Transmembrane</keyword>
<dbReference type="Gene3D" id="1.20.1250.20">
    <property type="entry name" value="MFS general substrate transporter like domains"/>
    <property type="match status" value="1"/>
</dbReference>
<feature type="transmembrane region" description="Helical" evidence="1">
    <location>
        <begin position="85"/>
        <end position="105"/>
    </location>
</feature>
<dbReference type="SUPFAM" id="SSF103473">
    <property type="entry name" value="MFS general substrate transporter"/>
    <property type="match status" value="1"/>
</dbReference>
<accession>A0A1I6PEM6</accession>
<dbReference type="EMBL" id="FPAG01000001">
    <property type="protein sequence ID" value="SFS38662.1"/>
    <property type="molecule type" value="Genomic_DNA"/>
</dbReference>
<sequence>MKELKNKMMTSSWLSSAWIMIAAFLCYTGMYAVRKSFLAGQYLDLGLSFDVDAKTVLVISQVLGYMLSKFAGIKIISEMAPHKRVKWLIGLVVFGLAMLGVFAVVPPQLKVLAIFLNGLPLGMVFGVVLSYIEGRRNTELLAAALSTTFIFSTGLVKTVGVVLMQDYGVAEYIMPFITGLLFLPLFLLAVWMLKHSKKADDRDVKERTERVPMDRAKRKEFIRKHGIGFAGLVIIYVLLTIVRDFRDNFVVEFWAELGYGQKPELITLTEIPVAVIVLVLTAMGIIIRKNKLAFNIGMWLTVLGSLMVLLATLLFENSLISPVAWMISTGVGIYLPYILFHCLIFERLIAFLRYKGNIGFLFYTADAFGYMGSVMVLLLKEVFEYNQTWVEFFVNLNIKSAIGMLVLVSLTMLYFNIAKSPEKVFGELPREL</sequence>
<feature type="transmembrane region" description="Helical" evidence="1">
    <location>
        <begin position="227"/>
        <end position="245"/>
    </location>
</feature>
<evidence type="ECO:0000313" key="3">
    <source>
        <dbReference type="Proteomes" id="UP000183209"/>
    </source>
</evidence>
<dbReference type="InterPro" id="IPR036259">
    <property type="entry name" value="MFS_trans_sf"/>
</dbReference>
<name>A0A1I6PEM6_9FLAO</name>
<organism evidence="2 3">
    <name type="scientific">Zhouia amylolytica</name>
    <dbReference type="NCBI Taxonomy" id="376730"/>
    <lineage>
        <taxon>Bacteria</taxon>
        <taxon>Pseudomonadati</taxon>
        <taxon>Bacteroidota</taxon>
        <taxon>Flavobacteriia</taxon>
        <taxon>Flavobacteriales</taxon>
        <taxon>Flavobacteriaceae</taxon>
        <taxon>Zhouia</taxon>
    </lineage>
</organism>
<feature type="transmembrane region" description="Helical" evidence="1">
    <location>
        <begin position="292"/>
        <end position="311"/>
    </location>
</feature>
<feature type="transmembrane region" description="Helical" evidence="1">
    <location>
        <begin position="53"/>
        <end position="73"/>
    </location>
</feature>
<keyword evidence="1" id="KW-1133">Transmembrane helix</keyword>
<evidence type="ECO:0008006" key="4">
    <source>
        <dbReference type="Google" id="ProtNLM"/>
    </source>
</evidence>
<dbReference type="RefSeq" id="WP_175496533.1">
    <property type="nucleotide sequence ID" value="NZ_FPAG01000001.1"/>
</dbReference>
<feature type="transmembrane region" description="Helical" evidence="1">
    <location>
        <begin position="111"/>
        <end position="132"/>
    </location>
</feature>
<evidence type="ECO:0000313" key="2">
    <source>
        <dbReference type="EMBL" id="SFS38662.1"/>
    </source>
</evidence>
<evidence type="ECO:0000256" key="1">
    <source>
        <dbReference type="SAM" id="Phobius"/>
    </source>
</evidence>
<dbReference type="Proteomes" id="UP000183209">
    <property type="component" value="Unassembled WGS sequence"/>
</dbReference>
<dbReference type="InterPro" id="IPR043745">
    <property type="entry name" value="DUF5690"/>
</dbReference>
<protein>
    <recommendedName>
        <fullName evidence="4">Major Facilitator Superfamily protein</fullName>
    </recommendedName>
</protein>
<keyword evidence="1" id="KW-0472">Membrane</keyword>
<feature type="transmembrane region" description="Helical" evidence="1">
    <location>
        <begin position="172"/>
        <end position="193"/>
    </location>
</feature>
<feature type="transmembrane region" description="Helical" evidence="1">
    <location>
        <begin position="265"/>
        <end position="285"/>
    </location>
</feature>
<feature type="transmembrane region" description="Helical" evidence="1">
    <location>
        <begin position="12"/>
        <end position="33"/>
    </location>
</feature>
<dbReference type="AlphaFoldDB" id="A0A1I6PEM6"/>
<feature type="transmembrane region" description="Helical" evidence="1">
    <location>
        <begin position="398"/>
        <end position="417"/>
    </location>
</feature>
<proteinExistence type="predicted"/>